<comment type="cofactor">
    <cofactor evidence="1 12">
        <name>FAD</name>
        <dbReference type="ChEBI" id="CHEBI:57692"/>
    </cofactor>
</comment>
<dbReference type="GO" id="GO:0008734">
    <property type="term" value="F:L-aspartate oxidase activity"/>
    <property type="evidence" value="ECO:0007669"/>
    <property type="project" value="UniProtKB-EC"/>
</dbReference>
<evidence type="ECO:0000256" key="12">
    <source>
        <dbReference type="RuleBase" id="RU362049"/>
    </source>
</evidence>
<comment type="similarity">
    <text evidence="3 12">Belongs to the FAD-dependent oxidoreductase 2 family. NadB subfamily.</text>
</comment>
<accession>A0ABR8SGC0</accession>
<evidence type="ECO:0000256" key="8">
    <source>
        <dbReference type="ARBA" id="ARBA00022827"/>
    </source>
</evidence>
<dbReference type="Gene3D" id="3.90.700.10">
    <property type="entry name" value="Succinate dehydrogenase/fumarate reductase flavoprotein, catalytic domain"/>
    <property type="match status" value="1"/>
</dbReference>
<dbReference type="InterPro" id="IPR027477">
    <property type="entry name" value="Succ_DH/fumarate_Rdtase_cat_sf"/>
</dbReference>
<dbReference type="PIRSF" id="PIRSF000171">
    <property type="entry name" value="SDHA_APRA_LASPO"/>
    <property type="match status" value="1"/>
</dbReference>
<gene>
    <name evidence="15" type="primary">nadB</name>
    <name evidence="15" type="ORF">H9648_00295</name>
</gene>
<dbReference type="PRINTS" id="PR00368">
    <property type="entry name" value="FADPNR"/>
</dbReference>
<dbReference type="InterPro" id="IPR015939">
    <property type="entry name" value="Fum_Rdtase/Succ_DH_flav-like_C"/>
</dbReference>
<comment type="subcellular location">
    <subcellularLocation>
        <location evidence="12">Cytoplasm</location>
    </subcellularLocation>
</comment>
<dbReference type="PANTHER" id="PTHR42716:SF2">
    <property type="entry name" value="L-ASPARTATE OXIDASE, CHLOROPLASTIC"/>
    <property type="match status" value="1"/>
</dbReference>
<evidence type="ECO:0000259" key="14">
    <source>
        <dbReference type="Pfam" id="PF02910"/>
    </source>
</evidence>
<evidence type="ECO:0000256" key="1">
    <source>
        <dbReference type="ARBA" id="ARBA00001974"/>
    </source>
</evidence>
<dbReference type="Gene3D" id="3.50.50.60">
    <property type="entry name" value="FAD/NAD(P)-binding domain"/>
    <property type="match status" value="1"/>
</dbReference>
<dbReference type="InterPro" id="IPR003953">
    <property type="entry name" value="FAD-dep_OxRdtase_2_FAD-bd"/>
</dbReference>
<organism evidence="15 16">
    <name type="scientific">Fictibacillus norfolkensis</name>
    <dbReference type="NCBI Taxonomy" id="2762233"/>
    <lineage>
        <taxon>Bacteria</taxon>
        <taxon>Bacillati</taxon>
        <taxon>Bacillota</taxon>
        <taxon>Bacilli</taxon>
        <taxon>Bacillales</taxon>
        <taxon>Fictibacillaceae</taxon>
        <taxon>Fictibacillus</taxon>
    </lineage>
</organism>
<dbReference type="Proteomes" id="UP000603641">
    <property type="component" value="Unassembled WGS sequence"/>
</dbReference>
<dbReference type="InterPro" id="IPR005288">
    <property type="entry name" value="NadB"/>
</dbReference>
<keyword evidence="8 12" id="KW-0274">FAD</keyword>
<feature type="domain" description="FAD-dependent oxidoreductase 2 FAD-binding" evidence="13">
    <location>
        <begin position="9"/>
        <end position="374"/>
    </location>
</feature>
<comment type="pathway">
    <text evidence="2 12">Cofactor biosynthesis; NAD(+) biosynthesis; iminoaspartate from L-aspartate (oxidase route): step 1/1.</text>
</comment>
<keyword evidence="6 12" id="KW-0285">Flavoprotein</keyword>
<evidence type="ECO:0000313" key="16">
    <source>
        <dbReference type="Proteomes" id="UP000603641"/>
    </source>
</evidence>
<dbReference type="PANTHER" id="PTHR42716">
    <property type="entry name" value="L-ASPARTATE OXIDASE"/>
    <property type="match status" value="1"/>
</dbReference>
<keyword evidence="7 12" id="KW-0662">Pyridine nucleotide biosynthesis</keyword>
<evidence type="ECO:0000256" key="10">
    <source>
        <dbReference type="ARBA" id="ARBA00048305"/>
    </source>
</evidence>
<comment type="caution">
    <text evidence="15">The sequence shown here is derived from an EMBL/GenBank/DDBJ whole genome shotgun (WGS) entry which is preliminary data.</text>
</comment>
<dbReference type="InterPro" id="IPR037099">
    <property type="entry name" value="Fum_R/Succ_DH_flav-like_C_sf"/>
</dbReference>
<comment type="catalytic activity">
    <reaction evidence="10">
        <text>L-aspartate + O2 = iminosuccinate + H2O2</text>
        <dbReference type="Rhea" id="RHEA:25876"/>
        <dbReference type="ChEBI" id="CHEBI:15379"/>
        <dbReference type="ChEBI" id="CHEBI:16240"/>
        <dbReference type="ChEBI" id="CHEBI:29991"/>
        <dbReference type="ChEBI" id="CHEBI:77875"/>
        <dbReference type="EC" id="1.4.3.16"/>
    </reaction>
    <physiologicalReaction direction="left-to-right" evidence="10">
        <dbReference type="Rhea" id="RHEA:25877"/>
    </physiologicalReaction>
</comment>
<dbReference type="SUPFAM" id="SSF56425">
    <property type="entry name" value="Succinate dehydrogenase/fumarate reductase flavoprotein, catalytic domain"/>
    <property type="match status" value="1"/>
</dbReference>
<dbReference type="NCBIfam" id="TIGR00551">
    <property type="entry name" value="nadB"/>
    <property type="match status" value="1"/>
</dbReference>
<proteinExistence type="inferred from homology"/>
<evidence type="ECO:0000256" key="2">
    <source>
        <dbReference type="ARBA" id="ARBA00004950"/>
    </source>
</evidence>
<dbReference type="InterPro" id="IPR036188">
    <property type="entry name" value="FAD/NAD-bd_sf"/>
</dbReference>
<evidence type="ECO:0000313" key="15">
    <source>
        <dbReference type="EMBL" id="MBD7962473.1"/>
    </source>
</evidence>
<dbReference type="Gene3D" id="1.20.58.100">
    <property type="entry name" value="Fumarate reductase/succinate dehydrogenase flavoprotein-like, C-terminal domain"/>
    <property type="match status" value="1"/>
</dbReference>
<evidence type="ECO:0000256" key="4">
    <source>
        <dbReference type="ARBA" id="ARBA00012173"/>
    </source>
</evidence>
<dbReference type="EMBL" id="JACSQM010000001">
    <property type="protein sequence ID" value="MBD7962473.1"/>
    <property type="molecule type" value="Genomic_DNA"/>
</dbReference>
<evidence type="ECO:0000259" key="13">
    <source>
        <dbReference type="Pfam" id="PF00890"/>
    </source>
</evidence>
<evidence type="ECO:0000256" key="11">
    <source>
        <dbReference type="NCBIfam" id="TIGR00551"/>
    </source>
</evidence>
<keyword evidence="9 12" id="KW-0560">Oxidoreductase</keyword>
<keyword evidence="16" id="KW-1185">Reference proteome</keyword>
<evidence type="ECO:0000256" key="3">
    <source>
        <dbReference type="ARBA" id="ARBA00008562"/>
    </source>
</evidence>
<evidence type="ECO:0000256" key="9">
    <source>
        <dbReference type="ARBA" id="ARBA00023002"/>
    </source>
</evidence>
<feature type="domain" description="Fumarate reductase/succinate dehydrogenase flavoprotein-like C-terminal" evidence="14">
    <location>
        <begin position="421"/>
        <end position="507"/>
    </location>
</feature>
<sequence>MFMKHIEADVLIIGGGIAGLMAAEYLSSHKNVIVITKFSAEKSNSFLAQGGISAAIDKEDSWAEHFLDTLKAGHHHNDQEAVKQLVKEGESVVRTLTEWGVSFDRHENGSFMLGKEGGHHRNRIVHAGGDQTGKKVIEALIRRVRKKVKMVSHQYAVDLIIQDQKCIGVYCKDDENQTTIFQAKNTILAGGGYAGIYGTTSNAYGSDGSVLCMAYRAGIELSDLEFVQFHPTLLSGRVPAGLITEAVRGQGGILVNSSGVPFMKDVHPLKDLAPRDIVSKRLFQEIHVHGEKVFLDISSIKEFKSKFPGVTMLCENAGIDLNKGLIPVSPGAHFTMGGIVTDQTGKTSLRGLYAIGECANTGVHGANRLASNSLLEGAVFAKEAAKSILSSEVTDTRPEIIKRKILNDEKSIQLRNLLLEEEIHRLMDKYAGIVRSEKELINAAETLDLGTWRTELLKEPLPVIKRFNMQTIAWLTVTSCLKREESRGSHYRNDFPSQNNTWNSKKIIRSLWHDESIIAEKTAAGIFN</sequence>
<evidence type="ECO:0000256" key="6">
    <source>
        <dbReference type="ARBA" id="ARBA00022630"/>
    </source>
</evidence>
<comment type="function">
    <text evidence="12">Catalyzes the oxidation of L-aspartate to iminoaspartate.</text>
</comment>
<protein>
    <recommendedName>
        <fullName evidence="5 11">L-aspartate oxidase</fullName>
        <ecNumber evidence="4 11">1.4.3.16</ecNumber>
    </recommendedName>
</protein>
<evidence type="ECO:0000256" key="5">
    <source>
        <dbReference type="ARBA" id="ARBA00021901"/>
    </source>
</evidence>
<dbReference type="Pfam" id="PF00890">
    <property type="entry name" value="FAD_binding_2"/>
    <property type="match status" value="1"/>
</dbReference>
<reference evidence="15 16" key="1">
    <citation type="submission" date="2020-08" db="EMBL/GenBank/DDBJ databases">
        <title>A Genomic Blueprint of the Chicken Gut Microbiome.</title>
        <authorList>
            <person name="Gilroy R."/>
            <person name="Ravi A."/>
            <person name="Getino M."/>
            <person name="Pursley I."/>
            <person name="Horton D.L."/>
            <person name="Alikhan N.-F."/>
            <person name="Baker D."/>
            <person name="Gharbi K."/>
            <person name="Hall N."/>
            <person name="Watson M."/>
            <person name="Adriaenssens E.M."/>
            <person name="Foster-Nyarko E."/>
            <person name="Jarju S."/>
            <person name="Secka A."/>
            <person name="Antonio M."/>
            <person name="Oren A."/>
            <person name="Chaudhuri R."/>
            <person name="La Ragione R.M."/>
            <person name="Hildebrand F."/>
            <person name="Pallen M.J."/>
        </authorList>
    </citation>
    <scope>NUCLEOTIDE SEQUENCE [LARGE SCALE GENOMIC DNA]</scope>
    <source>
        <strain evidence="15 16">Sa2CUA10</strain>
    </source>
</reference>
<dbReference type="Pfam" id="PF02910">
    <property type="entry name" value="Succ_DH_flav_C"/>
    <property type="match status" value="1"/>
</dbReference>
<evidence type="ECO:0000256" key="7">
    <source>
        <dbReference type="ARBA" id="ARBA00022642"/>
    </source>
</evidence>
<name>A0ABR8SGC0_9BACL</name>
<dbReference type="SUPFAM" id="SSF46977">
    <property type="entry name" value="Succinate dehydrogenase/fumarate reductase flavoprotein C-terminal domain"/>
    <property type="match status" value="1"/>
</dbReference>
<dbReference type="SUPFAM" id="SSF51905">
    <property type="entry name" value="FAD/NAD(P)-binding domain"/>
    <property type="match status" value="1"/>
</dbReference>
<dbReference type="EC" id="1.4.3.16" evidence="4 11"/>